<dbReference type="InterPro" id="IPR001733">
    <property type="entry name" value="Peptidase_S26B"/>
</dbReference>
<dbReference type="GO" id="GO:0016020">
    <property type="term" value="C:membrane"/>
    <property type="evidence" value="ECO:0007669"/>
    <property type="project" value="UniProtKB-SubCell"/>
</dbReference>
<reference evidence="7 8" key="1">
    <citation type="journal article" date="2015" name="Geomicrobiol. J.">
        <title>Caldisalinibacter kiritimatiensis gen. nov., sp. nov., a moderately thermohalophilic thiosulfate-reducing bacterium from a hypersaline microbial mat.</title>
        <authorList>
            <person name="Ben Hania W."/>
            <person name="Joseph M."/>
            <person name="Fiebig A."/>
            <person name="Bunk B."/>
            <person name="Klenk H.-P."/>
            <person name="Fardeau M.-L."/>
            <person name="Spring S."/>
        </authorList>
    </citation>
    <scope>NUCLEOTIDE SEQUENCE [LARGE SCALE GENOMIC DNA]</scope>
    <source>
        <strain evidence="7 8">L21-TH-D2</strain>
    </source>
</reference>
<dbReference type="EMBL" id="ARZA01000039">
    <property type="protein sequence ID" value="EOD01703.1"/>
    <property type="molecule type" value="Genomic_DNA"/>
</dbReference>
<dbReference type="Proteomes" id="UP000013378">
    <property type="component" value="Unassembled WGS sequence"/>
</dbReference>
<name>R1AWX4_9FIRM</name>
<evidence type="ECO:0000256" key="1">
    <source>
        <dbReference type="ARBA" id="ARBA00004370"/>
    </source>
</evidence>
<proteinExistence type="predicted"/>
<keyword evidence="4 6" id="KW-0472">Membrane</keyword>
<evidence type="ECO:0000256" key="5">
    <source>
        <dbReference type="NCBIfam" id="TIGR02228"/>
    </source>
</evidence>
<evidence type="ECO:0000313" key="7">
    <source>
        <dbReference type="EMBL" id="EOD01703.1"/>
    </source>
</evidence>
<evidence type="ECO:0000256" key="3">
    <source>
        <dbReference type="ARBA" id="ARBA00022989"/>
    </source>
</evidence>
<dbReference type="NCBIfam" id="TIGR02228">
    <property type="entry name" value="sigpep_I_arch"/>
    <property type="match status" value="1"/>
</dbReference>
<evidence type="ECO:0000256" key="4">
    <source>
        <dbReference type="ARBA" id="ARBA00023136"/>
    </source>
</evidence>
<keyword evidence="8" id="KW-1185">Reference proteome</keyword>
<dbReference type="GO" id="GO:0009003">
    <property type="term" value="F:signal peptidase activity"/>
    <property type="evidence" value="ECO:0007669"/>
    <property type="project" value="UniProtKB-EC"/>
</dbReference>
<dbReference type="AlphaFoldDB" id="R1AWX4"/>
<dbReference type="GO" id="GO:0006465">
    <property type="term" value="P:signal peptide processing"/>
    <property type="evidence" value="ECO:0007669"/>
    <property type="project" value="UniProtKB-UniRule"/>
</dbReference>
<keyword evidence="3 6" id="KW-1133">Transmembrane helix</keyword>
<dbReference type="InterPro" id="IPR036286">
    <property type="entry name" value="LexA/Signal_pep-like_sf"/>
</dbReference>
<organism evidence="7 8">
    <name type="scientific">Caldisalinibacter kiritimatiensis</name>
    <dbReference type="NCBI Taxonomy" id="1304284"/>
    <lineage>
        <taxon>Bacteria</taxon>
        <taxon>Bacillati</taxon>
        <taxon>Bacillota</taxon>
        <taxon>Tissierellia</taxon>
        <taxon>Tissierellales</taxon>
        <taxon>Thermohalobacteraceae</taxon>
        <taxon>Caldisalinibacter</taxon>
    </lineage>
</organism>
<comment type="subcellular location">
    <subcellularLocation>
        <location evidence="1">Membrane</location>
    </subcellularLocation>
</comment>
<dbReference type="PANTHER" id="PTHR10806:SF6">
    <property type="entry name" value="SIGNAL PEPTIDASE COMPLEX CATALYTIC SUBUNIT SEC11"/>
    <property type="match status" value="1"/>
</dbReference>
<protein>
    <recommendedName>
        <fullName evidence="5">Signal peptidase I</fullName>
        <ecNumber evidence="5">3.4.21.89</ecNumber>
    </recommendedName>
</protein>
<dbReference type="CDD" id="cd06530">
    <property type="entry name" value="S26_SPase_I"/>
    <property type="match status" value="1"/>
</dbReference>
<dbReference type="PRINTS" id="PR00728">
    <property type="entry name" value="SIGNALPTASE"/>
</dbReference>
<sequence length="190" mass="21283">MTKKIAKWIGNIILVLLVIVVISTFYSNIKHKNNPNYIPSILGYKPMSVLTGSMRPVLEPGDMIVAKEIDPTKIKVGDVITYKVSESTLVTHRVIEIIKKDNKIMFKTQGDANNVEDSKLVSTDQVVGVLAFNIPKGGYIANFIRSPKGFIFLILLPLFFLIIGEVKTMLSQIEEESNKESSDLWDNVDQ</sequence>
<dbReference type="OrthoDB" id="1648066at2"/>
<feature type="transmembrane region" description="Helical" evidence="6">
    <location>
        <begin position="6"/>
        <end position="26"/>
    </location>
</feature>
<dbReference type="eggNOG" id="COG0681">
    <property type="taxonomic scope" value="Bacteria"/>
</dbReference>
<evidence type="ECO:0000256" key="2">
    <source>
        <dbReference type="ARBA" id="ARBA00022692"/>
    </source>
</evidence>
<comment type="caution">
    <text evidence="7">The sequence shown here is derived from an EMBL/GenBank/DDBJ whole genome shotgun (WGS) entry which is preliminary data.</text>
</comment>
<dbReference type="RefSeq" id="WP_006307026.1">
    <property type="nucleotide sequence ID" value="NZ_ARZA01000039.1"/>
</dbReference>
<dbReference type="GO" id="GO:0004252">
    <property type="term" value="F:serine-type endopeptidase activity"/>
    <property type="evidence" value="ECO:0007669"/>
    <property type="project" value="UniProtKB-UniRule"/>
</dbReference>
<keyword evidence="2 6" id="KW-0812">Transmembrane</keyword>
<dbReference type="InterPro" id="IPR019533">
    <property type="entry name" value="Peptidase_S26"/>
</dbReference>
<evidence type="ECO:0000313" key="8">
    <source>
        <dbReference type="Proteomes" id="UP000013378"/>
    </source>
</evidence>
<dbReference type="PANTHER" id="PTHR10806">
    <property type="entry name" value="SIGNAL PEPTIDASE COMPLEX CATALYTIC SUBUNIT SEC11"/>
    <property type="match status" value="1"/>
</dbReference>
<dbReference type="SUPFAM" id="SSF51306">
    <property type="entry name" value="LexA/Signal peptidase"/>
    <property type="match status" value="1"/>
</dbReference>
<dbReference type="EC" id="3.4.21.89" evidence="5"/>
<dbReference type="STRING" id="1304284.L21TH_0244"/>
<gene>
    <name evidence="7" type="ORF">L21TH_0244</name>
</gene>
<evidence type="ECO:0000256" key="6">
    <source>
        <dbReference type="SAM" id="Phobius"/>
    </source>
</evidence>
<accession>R1AWX4</accession>
<feature type="transmembrane region" description="Helical" evidence="6">
    <location>
        <begin position="150"/>
        <end position="170"/>
    </location>
</feature>